<sequence length="102" mass="12348">MWSNLKKTERHGARSGLYPCEKRRLNKTKTSATPDFRALREERDRKETEKRKQIQRELKQKKIEEDKRKREEAELRSYSTLMKSENMTANTTNEDYDSDDFM</sequence>
<gene>
    <name evidence="2" type="ORF">LSTR_LSTR014568</name>
</gene>
<evidence type="ECO:0000256" key="1">
    <source>
        <dbReference type="SAM" id="MobiDB-lite"/>
    </source>
</evidence>
<evidence type="ECO:0000313" key="3">
    <source>
        <dbReference type="Proteomes" id="UP000291343"/>
    </source>
</evidence>
<dbReference type="Proteomes" id="UP000291343">
    <property type="component" value="Unassembled WGS sequence"/>
</dbReference>
<dbReference type="AlphaFoldDB" id="A0A482XAI5"/>
<feature type="compositionally biased region" description="Basic and acidic residues" evidence="1">
    <location>
        <begin position="37"/>
        <end position="75"/>
    </location>
</feature>
<organism evidence="2 3">
    <name type="scientific">Laodelphax striatellus</name>
    <name type="common">Small brown planthopper</name>
    <name type="synonym">Delphax striatella</name>
    <dbReference type="NCBI Taxonomy" id="195883"/>
    <lineage>
        <taxon>Eukaryota</taxon>
        <taxon>Metazoa</taxon>
        <taxon>Ecdysozoa</taxon>
        <taxon>Arthropoda</taxon>
        <taxon>Hexapoda</taxon>
        <taxon>Insecta</taxon>
        <taxon>Pterygota</taxon>
        <taxon>Neoptera</taxon>
        <taxon>Paraneoptera</taxon>
        <taxon>Hemiptera</taxon>
        <taxon>Auchenorrhyncha</taxon>
        <taxon>Fulgoroidea</taxon>
        <taxon>Delphacidae</taxon>
        <taxon>Criomorphinae</taxon>
        <taxon>Laodelphax</taxon>
    </lineage>
</organism>
<evidence type="ECO:0000313" key="2">
    <source>
        <dbReference type="EMBL" id="RZF42723.1"/>
    </source>
</evidence>
<dbReference type="InParanoid" id="A0A482XAI5"/>
<comment type="caution">
    <text evidence="2">The sequence shown here is derived from an EMBL/GenBank/DDBJ whole genome shotgun (WGS) entry which is preliminary data.</text>
</comment>
<evidence type="ECO:0008006" key="4">
    <source>
        <dbReference type="Google" id="ProtNLM"/>
    </source>
</evidence>
<dbReference type="EMBL" id="QKKF02014599">
    <property type="protein sequence ID" value="RZF42723.1"/>
    <property type="molecule type" value="Genomic_DNA"/>
</dbReference>
<protein>
    <recommendedName>
        <fullName evidence="4">Coiled-coil domain-containing protein 25</fullName>
    </recommendedName>
</protein>
<proteinExistence type="predicted"/>
<dbReference type="OrthoDB" id="200398at2759"/>
<feature type="compositionally biased region" description="Polar residues" evidence="1">
    <location>
        <begin position="77"/>
        <end position="93"/>
    </location>
</feature>
<keyword evidence="3" id="KW-1185">Reference proteome</keyword>
<accession>A0A482XAI5</accession>
<dbReference type="PANTHER" id="PTHR13049">
    <property type="entry name" value="DUF814-RELATED"/>
    <property type="match status" value="1"/>
</dbReference>
<feature type="compositionally biased region" description="Basic and acidic residues" evidence="1">
    <location>
        <begin position="1"/>
        <end position="12"/>
    </location>
</feature>
<reference evidence="2 3" key="1">
    <citation type="journal article" date="2017" name="Gigascience">
        <title>Genome sequence of the small brown planthopper, Laodelphax striatellus.</title>
        <authorList>
            <person name="Zhu J."/>
            <person name="Jiang F."/>
            <person name="Wang X."/>
            <person name="Yang P."/>
            <person name="Bao Y."/>
            <person name="Zhao W."/>
            <person name="Wang W."/>
            <person name="Lu H."/>
            <person name="Wang Q."/>
            <person name="Cui N."/>
            <person name="Li J."/>
            <person name="Chen X."/>
            <person name="Luo L."/>
            <person name="Yu J."/>
            <person name="Kang L."/>
            <person name="Cui F."/>
        </authorList>
    </citation>
    <scope>NUCLEOTIDE SEQUENCE [LARGE SCALE GENOMIC DNA]</scope>
    <source>
        <strain evidence="2">Lst14</strain>
    </source>
</reference>
<name>A0A482XAI5_LAOST</name>
<feature type="region of interest" description="Disordered" evidence="1">
    <location>
        <begin position="1"/>
        <end position="102"/>
    </location>
</feature>
<dbReference type="STRING" id="195883.A0A482XAI5"/>
<dbReference type="PANTHER" id="PTHR13049:SF2">
    <property type="entry name" value="COILED-COIL DOMAIN-CONTAINING PROTEIN 25"/>
    <property type="match status" value="1"/>
</dbReference>
<dbReference type="InterPro" id="IPR039730">
    <property type="entry name" value="Jlp2/Ccd25"/>
</dbReference>
<dbReference type="SMR" id="A0A482XAI5"/>